<evidence type="ECO:0000256" key="1">
    <source>
        <dbReference type="SAM" id="MobiDB-lite"/>
    </source>
</evidence>
<reference evidence="3" key="4">
    <citation type="submission" date="2025-09" db="UniProtKB">
        <authorList>
            <consortium name="Ensembl"/>
        </authorList>
    </citation>
    <scope>IDENTIFICATION</scope>
    <source>
        <strain evidence="3">JP 163 A</strain>
    </source>
</reference>
<keyword evidence="4" id="KW-1185">Reference proteome</keyword>
<feature type="region of interest" description="Disordered" evidence="1">
    <location>
        <begin position="19"/>
        <end position="108"/>
    </location>
</feature>
<reference evidence="4" key="2">
    <citation type="journal article" date="2013" name="Nat. Genet.">
        <title>The genome of the platyfish, Xiphophorus maculatus, provides insights into evolutionary adaptation and several complex traits.</title>
        <authorList>
            <person name="Schartl M."/>
            <person name="Walter R.B."/>
            <person name="Shen Y."/>
            <person name="Garcia T."/>
            <person name="Catchen J."/>
            <person name="Amores A."/>
            <person name="Braasch I."/>
            <person name="Chalopin D."/>
            <person name="Volff J.N."/>
            <person name="Lesch K.P."/>
            <person name="Bisazza A."/>
            <person name="Minx P."/>
            <person name="Hillier L."/>
            <person name="Wilson R.K."/>
            <person name="Fuerstenberg S."/>
            <person name="Boore J."/>
            <person name="Searle S."/>
            <person name="Postlethwait J.H."/>
            <person name="Warren W.C."/>
        </authorList>
    </citation>
    <scope>NUCLEOTIDE SEQUENCE [LARGE SCALE GENOMIC DNA]</scope>
    <source>
        <strain evidence="4">JP 163 A</strain>
    </source>
</reference>
<dbReference type="AlphaFoldDB" id="A0A3B5PYF4"/>
<dbReference type="RefSeq" id="XP_023208107.1">
    <property type="nucleotide sequence ID" value="XM_023352339.1"/>
</dbReference>
<organism evidence="3 4">
    <name type="scientific">Xiphophorus maculatus</name>
    <name type="common">Southern platyfish</name>
    <name type="synonym">Platypoecilus maculatus</name>
    <dbReference type="NCBI Taxonomy" id="8083"/>
    <lineage>
        <taxon>Eukaryota</taxon>
        <taxon>Metazoa</taxon>
        <taxon>Chordata</taxon>
        <taxon>Craniata</taxon>
        <taxon>Vertebrata</taxon>
        <taxon>Euteleostomi</taxon>
        <taxon>Actinopterygii</taxon>
        <taxon>Neopterygii</taxon>
        <taxon>Teleostei</taxon>
        <taxon>Neoteleostei</taxon>
        <taxon>Acanthomorphata</taxon>
        <taxon>Ovalentaria</taxon>
        <taxon>Atherinomorphae</taxon>
        <taxon>Cyprinodontiformes</taxon>
        <taxon>Poeciliidae</taxon>
        <taxon>Poeciliinae</taxon>
        <taxon>Xiphophorus</taxon>
    </lineage>
</organism>
<dbReference type="OrthoDB" id="8445161at2759"/>
<reference evidence="3" key="3">
    <citation type="submission" date="2025-08" db="UniProtKB">
        <authorList>
            <consortium name="Ensembl"/>
        </authorList>
    </citation>
    <scope>IDENTIFICATION</scope>
    <source>
        <strain evidence="3">JP 163 A</strain>
    </source>
</reference>
<feature type="compositionally biased region" description="Basic and acidic residues" evidence="1">
    <location>
        <begin position="48"/>
        <end position="66"/>
    </location>
</feature>
<dbReference type="Ensembl" id="ENSXMAT00000040979.1">
    <property type="protein sequence ID" value="ENSXMAP00000024673.1"/>
    <property type="gene ID" value="ENSXMAG00000020907.1"/>
</dbReference>
<reference evidence="4" key="1">
    <citation type="submission" date="2012-01" db="EMBL/GenBank/DDBJ databases">
        <authorList>
            <person name="Walter R."/>
            <person name="Schartl M."/>
            <person name="Warren W."/>
        </authorList>
    </citation>
    <scope>NUCLEOTIDE SEQUENCE [LARGE SCALE GENOMIC DNA]</scope>
    <source>
        <strain evidence="4">JP 163 A</strain>
    </source>
</reference>
<evidence type="ECO:0000259" key="2">
    <source>
        <dbReference type="Pfam" id="PF13843"/>
    </source>
</evidence>
<feature type="domain" description="PiggyBac transposable element-derived protein" evidence="2">
    <location>
        <begin position="147"/>
        <end position="517"/>
    </location>
</feature>
<dbReference type="KEGG" id="xma:111612149"/>
<feature type="compositionally biased region" description="Basic residues" evidence="1">
    <location>
        <begin position="84"/>
        <end position="100"/>
    </location>
</feature>
<evidence type="ECO:0000313" key="3">
    <source>
        <dbReference type="Ensembl" id="ENSXMAP00000024673.1"/>
    </source>
</evidence>
<sequence>MERHGVRRFYSASEVLELVTAQDGQNEERYSSDPDTADTDEEEDFIEGIDKLHDITGNIVEEKDGDLNEDDEEDNNGVVAGASRGRKRSREGPASKRRGKRSETHVDTQVKWKTEKETDHLLHPPLHFCPKRTPGVQLPLSNTEIPSPSELFKLFFDQATIKTLCENTNKNAAKNLAAGKKFRWTDVTANEMYAYIGLTLYMGLMKRPQLKDFWRTTTAFQVSYPGKVMSRDRFLNIHTNVHMSNPEDDAVNDQKKGTPDYDPLHRLRPLYDSLRVACKALYHPRKNLSVDERMVATKAKIGLKQYIKSKPTKWGIKLFVLSDTTGYTTDFHIYTGRSTQKTGKGLSFDAVMSLINKDYLGSGYHIYCDNFYTSPALFCHLHKLGFGACGTFRNSRVGVPKTTKNALTKKSPRGSIRWLREGPLIFVKWMDTREVSVCSTVHTAFKGDAVRRVGKAGGQHQVLYVPVPSAVRDYNCFMGGVDLSDQLIGSYTSWRKCKKWYKTVLHIFIDIAVTNSYLIHKEMCAQLEQKAPKHQAFQEQLTVALCGVEPQAAPTTSYRHLPVAIFEGASVEDKATKGRRKCKLCGKCTPFMCEACKLPLCVIVDRNCHKDFHSSSGHAKK</sequence>
<dbReference type="Pfam" id="PF13843">
    <property type="entry name" value="DDE_Tnp_1_7"/>
    <property type="match status" value="1"/>
</dbReference>
<dbReference type="Proteomes" id="UP000002852">
    <property type="component" value="Unassembled WGS sequence"/>
</dbReference>
<dbReference type="PANTHER" id="PTHR46599">
    <property type="entry name" value="PIGGYBAC TRANSPOSABLE ELEMENT-DERIVED PROTEIN 4"/>
    <property type="match status" value="1"/>
</dbReference>
<evidence type="ECO:0000313" key="4">
    <source>
        <dbReference type="Proteomes" id="UP000002852"/>
    </source>
</evidence>
<proteinExistence type="predicted"/>
<dbReference type="InParanoid" id="A0A3B5PYF4"/>
<dbReference type="STRING" id="8083.ENSXMAP00000024673"/>
<dbReference type="GeneID" id="111612149"/>
<protein>
    <submittedName>
        <fullName evidence="3">PiggyBac transposable element-derived protein 4-like</fullName>
    </submittedName>
</protein>
<dbReference type="OMA" id="TTVHPVY"/>
<dbReference type="InterPro" id="IPR029526">
    <property type="entry name" value="PGBD"/>
</dbReference>
<feature type="compositionally biased region" description="Acidic residues" evidence="1">
    <location>
        <begin position="35"/>
        <end position="47"/>
    </location>
</feature>
<accession>A0A3B5PYF4</accession>
<dbReference type="PANTHER" id="PTHR46599:SF3">
    <property type="entry name" value="PIGGYBAC TRANSPOSABLE ELEMENT-DERIVED PROTEIN 4"/>
    <property type="match status" value="1"/>
</dbReference>
<dbReference type="GeneTree" id="ENSGT00940000163467"/>
<name>A0A3B5PYF4_XIPMA</name>